<comment type="subunit">
    <text evidence="6">Component of the ribosomal small subunit (SSU) processome.</text>
</comment>
<dbReference type="GO" id="GO:0000447">
    <property type="term" value="P:endonucleolytic cleavage in ITS1 to separate SSU-rRNA from 5.8S rRNA and LSU-rRNA from tricistronic rRNA transcript (SSU-rRNA, 5.8S rRNA, LSU-rRNA)"/>
    <property type="evidence" value="ECO:0007669"/>
    <property type="project" value="EnsemblFungi"/>
</dbReference>
<feature type="region of interest" description="Disordered" evidence="7">
    <location>
        <begin position="1"/>
        <end position="30"/>
    </location>
</feature>
<protein>
    <recommendedName>
        <fullName evidence="6">U3 small nucleolar RNA-associated protein 11</fullName>
        <shortName evidence="6">U3 snoRNA-associated protein 11</shortName>
    </recommendedName>
</protein>
<sequence length="249" mass="29640">MAKAFSKSLGSSIRTAHRERSQPHARRKWGLLEKPKDYRLRARDYHRKQDRLKALRKQAENRNPDEFYFGMMSEKTRNGVVVKQRSSETVLTAESMKLLRTQDAGYLRTMRAIEAKKLERMKRDLHFEEEDATNSGRRHVIFVDSEEQVKSFDPVEFFQTDEQSLNRTFNRPRKPQLSHPSFKQIAKIPLEKREKVKKAQKRAIEARSVREKELRKVETEMELQRNLLGKGQRRKLASGQYKWKAERKR</sequence>
<dbReference type="PANTHER" id="PTHR12838:SF0">
    <property type="entry name" value="U3 SMALL NUCLEOLAR RNA-ASSOCIATED PROTEIN 11-RELATED"/>
    <property type="match status" value="1"/>
</dbReference>
<dbReference type="GO" id="GO:0032040">
    <property type="term" value="C:small-subunit processome"/>
    <property type="evidence" value="ECO:0007669"/>
    <property type="project" value="UniProtKB-UniRule"/>
</dbReference>
<reference evidence="8 9" key="1">
    <citation type="submission" date="2016-04" db="EMBL/GenBank/DDBJ databases">
        <title>Evolutionary innovation and constraint leading to complex multicellularity in the Ascomycota.</title>
        <authorList>
            <person name="Cisse O."/>
            <person name="Nguyen A."/>
            <person name="Hewitt D.A."/>
            <person name="Jedd G."/>
            <person name="Stajich J.E."/>
        </authorList>
    </citation>
    <scope>NUCLEOTIDE SEQUENCE [LARGE SCALE GENOMIC DNA]</scope>
    <source>
        <strain evidence="8 9">DAH-3</strain>
    </source>
</reference>
<dbReference type="GO" id="GO:0006412">
    <property type="term" value="P:translation"/>
    <property type="evidence" value="ECO:0007669"/>
    <property type="project" value="EnsemblFungi"/>
</dbReference>
<gene>
    <name evidence="8" type="ORF">NEOLI_004272</name>
</gene>
<evidence type="ECO:0000256" key="2">
    <source>
        <dbReference type="ARBA" id="ARBA00004604"/>
    </source>
</evidence>
<comment type="caution">
    <text evidence="8">The sequence shown here is derived from an EMBL/GenBank/DDBJ whole genome shotgun (WGS) entry which is preliminary data.</text>
</comment>
<keyword evidence="9" id="KW-1185">Reference proteome</keyword>
<dbReference type="PIRSF" id="PIRSF015952">
    <property type="entry name" value="U3snoRNP11"/>
    <property type="match status" value="1"/>
</dbReference>
<evidence type="ECO:0000256" key="3">
    <source>
        <dbReference type="ARBA" id="ARBA00008105"/>
    </source>
</evidence>
<dbReference type="Pfam" id="PF03998">
    <property type="entry name" value="Utp11"/>
    <property type="match status" value="1"/>
</dbReference>
<dbReference type="OMA" id="DLKYVVM"/>
<keyword evidence="4 6" id="KW-0698">rRNA processing</keyword>
<evidence type="ECO:0000256" key="4">
    <source>
        <dbReference type="ARBA" id="ARBA00022552"/>
    </source>
</evidence>
<dbReference type="GO" id="GO:0000472">
    <property type="term" value="P:endonucleolytic cleavage to generate mature 5'-end of SSU-rRNA from (SSU-rRNA, 5.8S rRNA, LSU-rRNA)"/>
    <property type="evidence" value="ECO:0007669"/>
    <property type="project" value="EnsemblFungi"/>
</dbReference>
<accession>A0A1U7LNE5</accession>
<organism evidence="8 9">
    <name type="scientific">Neolecta irregularis (strain DAH-3)</name>
    <dbReference type="NCBI Taxonomy" id="1198029"/>
    <lineage>
        <taxon>Eukaryota</taxon>
        <taxon>Fungi</taxon>
        <taxon>Dikarya</taxon>
        <taxon>Ascomycota</taxon>
        <taxon>Taphrinomycotina</taxon>
        <taxon>Neolectales</taxon>
        <taxon>Neolectaceae</taxon>
        <taxon>Neolecta</taxon>
    </lineage>
</organism>
<evidence type="ECO:0000256" key="1">
    <source>
        <dbReference type="ARBA" id="ARBA00004099"/>
    </source>
</evidence>
<comment type="subcellular location">
    <subcellularLocation>
        <location evidence="2 6">Nucleus</location>
        <location evidence="2 6">Nucleolus</location>
    </subcellularLocation>
</comment>
<name>A0A1U7LNE5_NEOID</name>
<evidence type="ECO:0000313" key="8">
    <source>
        <dbReference type="EMBL" id="OLL24175.1"/>
    </source>
</evidence>
<dbReference type="InterPro" id="IPR007144">
    <property type="entry name" value="SSU_processome_Utp11"/>
</dbReference>
<feature type="region of interest" description="Disordered" evidence="7">
    <location>
        <begin position="230"/>
        <end position="249"/>
    </location>
</feature>
<evidence type="ECO:0000256" key="5">
    <source>
        <dbReference type="ARBA" id="ARBA00023242"/>
    </source>
</evidence>
<dbReference type="EMBL" id="LXFE01000944">
    <property type="protein sequence ID" value="OLL24175.1"/>
    <property type="molecule type" value="Genomic_DNA"/>
</dbReference>
<comment type="similarity">
    <text evidence="3 6">Belongs to the UTP11 family.</text>
</comment>
<keyword evidence="5 6" id="KW-0539">Nucleus</keyword>
<evidence type="ECO:0000313" key="9">
    <source>
        <dbReference type="Proteomes" id="UP000186594"/>
    </source>
</evidence>
<evidence type="ECO:0000256" key="6">
    <source>
        <dbReference type="PIRNR" id="PIRNR015952"/>
    </source>
</evidence>
<dbReference type="AlphaFoldDB" id="A0A1U7LNE5"/>
<dbReference type="Proteomes" id="UP000186594">
    <property type="component" value="Unassembled WGS sequence"/>
</dbReference>
<evidence type="ECO:0000256" key="7">
    <source>
        <dbReference type="SAM" id="MobiDB-lite"/>
    </source>
</evidence>
<dbReference type="STRING" id="1198029.A0A1U7LNE5"/>
<dbReference type="OrthoDB" id="29058at2759"/>
<dbReference type="GO" id="GO:0000480">
    <property type="term" value="P:endonucleolytic cleavage in 5'-ETS of tricistronic rRNA transcript (SSU-rRNA, 5.8S rRNA, LSU-rRNA)"/>
    <property type="evidence" value="ECO:0007669"/>
    <property type="project" value="EnsemblFungi"/>
</dbReference>
<proteinExistence type="inferred from homology"/>
<dbReference type="PANTHER" id="PTHR12838">
    <property type="entry name" value="U3 SMALL NUCLEOLAR RNA-ASSOCIATED PROTEIN 11"/>
    <property type="match status" value="1"/>
</dbReference>
<comment type="function">
    <text evidence="1 6">Involved in nucleolar processing of pre-18S ribosomal RNA.</text>
</comment>